<keyword evidence="2" id="KW-1185">Reference proteome</keyword>
<proteinExistence type="predicted"/>
<dbReference type="RefSeq" id="WP_153495896.1">
    <property type="nucleotide sequence ID" value="NZ_CAXYUY010000002.1"/>
</dbReference>
<protein>
    <submittedName>
        <fullName evidence="1">Uncharacterized protein</fullName>
    </submittedName>
</protein>
<reference evidence="1 2" key="1">
    <citation type="submission" date="2019-10" db="EMBL/GenBank/DDBJ databases">
        <authorList>
            <person name="Dong K."/>
        </authorList>
    </citation>
    <scope>NUCLEOTIDE SEQUENCE [LARGE SCALE GENOMIC DNA]</scope>
    <source>
        <strain evidence="1 2">DSM 28960</strain>
    </source>
</reference>
<evidence type="ECO:0000313" key="1">
    <source>
        <dbReference type="EMBL" id="MQW39217.1"/>
    </source>
</evidence>
<dbReference type="EMBL" id="WITJ01000005">
    <property type="protein sequence ID" value="MQW39217.1"/>
    <property type="molecule type" value="Genomic_DNA"/>
</dbReference>
<evidence type="ECO:0000313" key="2">
    <source>
        <dbReference type="Proteomes" id="UP000439550"/>
    </source>
</evidence>
<dbReference type="Proteomes" id="UP000439550">
    <property type="component" value="Unassembled WGS sequence"/>
</dbReference>
<sequence>MKTTKIIAATGILVLLIAGGATYGIIQHDNAVHAANVKHDKLVKTEKTNLEVATAAVEQAYKSRKAQDIKTTYTAIDKLDKNQQKDKTSLSDKMTKLNGFLSQIAAVNTALQRLQNQKLIQTLTQPKTL</sequence>
<organism evidence="1 2">
    <name type="scientific">Lactococcus hircilactis</name>
    <dbReference type="NCBI Taxonomy" id="1494462"/>
    <lineage>
        <taxon>Bacteria</taxon>
        <taxon>Bacillati</taxon>
        <taxon>Bacillota</taxon>
        <taxon>Bacilli</taxon>
        <taxon>Lactobacillales</taxon>
        <taxon>Streptococcaceae</taxon>
        <taxon>Lactococcus</taxon>
    </lineage>
</organism>
<name>A0A7X2D179_9LACT</name>
<gene>
    <name evidence="1" type="ORF">GHI93_04590</name>
</gene>
<comment type="caution">
    <text evidence="1">The sequence shown here is derived from an EMBL/GenBank/DDBJ whole genome shotgun (WGS) entry which is preliminary data.</text>
</comment>
<accession>A0A7X2D179</accession>
<dbReference type="AlphaFoldDB" id="A0A7X2D179"/>